<evidence type="ECO:0000313" key="1">
    <source>
        <dbReference type="EMBL" id="KAJ8875873.1"/>
    </source>
</evidence>
<organism evidence="1 2">
    <name type="scientific">Dryococelus australis</name>
    <dbReference type="NCBI Taxonomy" id="614101"/>
    <lineage>
        <taxon>Eukaryota</taxon>
        <taxon>Metazoa</taxon>
        <taxon>Ecdysozoa</taxon>
        <taxon>Arthropoda</taxon>
        <taxon>Hexapoda</taxon>
        <taxon>Insecta</taxon>
        <taxon>Pterygota</taxon>
        <taxon>Neoptera</taxon>
        <taxon>Polyneoptera</taxon>
        <taxon>Phasmatodea</taxon>
        <taxon>Verophasmatodea</taxon>
        <taxon>Anareolatae</taxon>
        <taxon>Phasmatidae</taxon>
        <taxon>Eurycanthinae</taxon>
        <taxon>Dryococelus</taxon>
    </lineage>
</organism>
<dbReference type="Proteomes" id="UP001159363">
    <property type="component" value="Chromosome 8"/>
</dbReference>
<proteinExistence type="predicted"/>
<gene>
    <name evidence="1" type="ORF">PR048_023780</name>
</gene>
<comment type="caution">
    <text evidence="1">The sequence shown here is derived from an EMBL/GenBank/DDBJ whole genome shotgun (WGS) entry which is preliminary data.</text>
</comment>
<evidence type="ECO:0000313" key="2">
    <source>
        <dbReference type="Proteomes" id="UP001159363"/>
    </source>
</evidence>
<dbReference type="EMBL" id="JARBHB010000009">
    <property type="protein sequence ID" value="KAJ8875873.1"/>
    <property type="molecule type" value="Genomic_DNA"/>
</dbReference>
<protein>
    <submittedName>
        <fullName evidence="1">Uncharacterized protein</fullName>
    </submittedName>
</protein>
<reference evidence="1 2" key="1">
    <citation type="submission" date="2023-02" db="EMBL/GenBank/DDBJ databases">
        <title>LHISI_Scaffold_Assembly.</title>
        <authorList>
            <person name="Stuart O.P."/>
            <person name="Cleave R."/>
            <person name="Magrath M.J.L."/>
            <person name="Mikheyev A.S."/>
        </authorList>
    </citation>
    <scope>NUCLEOTIDE SEQUENCE [LARGE SCALE GENOMIC DNA]</scope>
    <source>
        <strain evidence="1">Daus_M_001</strain>
        <tissue evidence="1">Leg muscle</tissue>
    </source>
</reference>
<keyword evidence="2" id="KW-1185">Reference proteome</keyword>
<name>A0ABQ9GV43_9NEOP</name>
<sequence length="381" mass="42102">MDERKKQLGPQKCTLDREQPIQYSSANCRGTSCTNFGKAFARKIPTQYTSQHEWSNNVRRPRWCSGQTTRFTPNRTWFYPGVIASGFSHVVIEPDDATGWRVFSRISRFPPALLFNLCSILNSIHFSSAFKTSTLRVAQICPLRLHSPAITSPTLTEPPAPQSGGAPTNCATRGRKCCIKRVHLFCYCNVLVLYEKKIGAAVAQWLGLSPPTTAIRIQYPAGSLPDFRMWESCWTIPLAGGFSRGTPVSPALAFQRRSILGSHFMSCPVMTDTYGSRLESPHSILFKKCEETVNQKGQLQSPAQIGGPYHLRARVLSLTDSDCLPDLSDACRGPEVVVLPAVALPAADGTVRTAPYTARNKFVSAPPYPKRPPAFTEFNFG</sequence>
<accession>A0ABQ9GV43</accession>